<reference evidence="2 3" key="2">
    <citation type="journal article" date="2013" name="Plant Cell Physiol.">
        <title>Rice Annotation Project Database (RAP-DB): an integrative and interactive database for rice genomics.</title>
        <authorList>
            <person name="Sakai H."/>
            <person name="Lee S.S."/>
            <person name="Tanaka T."/>
            <person name="Numa H."/>
            <person name="Kim J."/>
            <person name="Kawahara Y."/>
            <person name="Wakimoto H."/>
            <person name="Yang C.C."/>
            <person name="Iwamoto M."/>
            <person name="Abe T."/>
            <person name="Yamada Y."/>
            <person name="Muto A."/>
            <person name="Inokuchi H."/>
            <person name="Ikemura T."/>
            <person name="Matsumoto T."/>
            <person name="Sasaki T."/>
            <person name="Itoh T."/>
        </authorList>
    </citation>
    <scope>NUCLEOTIDE SEQUENCE [LARGE SCALE GENOMIC DNA]</scope>
    <source>
        <strain evidence="3">cv. Nipponbare</strain>
    </source>
</reference>
<accession>A0A0P0W4H3</accession>
<dbReference type="EMBL" id="AP014959">
    <property type="protein sequence ID" value="BAS86957.1"/>
    <property type="molecule type" value="Genomic_DNA"/>
</dbReference>
<dbReference type="InParanoid" id="A0A0P0W4H3"/>
<reference evidence="2 3" key="3">
    <citation type="journal article" date="2013" name="Rice">
        <title>Improvement of the Oryza sativa Nipponbare reference genome using next generation sequence and optical map data.</title>
        <authorList>
            <person name="Kawahara Y."/>
            <person name="de la Bastide M."/>
            <person name="Hamilton J.P."/>
            <person name="Kanamori H."/>
            <person name="McCombie W.R."/>
            <person name="Ouyang S."/>
            <person name="Schwartz D.C."/>
            <person name="Tanaka T."/>
            <person name="Wu J."/>
            <person name="Zhou S."/>
            <person name="Childs K.L."/>
            <person name="Davidson R.M."/>
            <person name="Lin H."/>
            <person name="Quesada-Ocampo L."/>
            <person name="Vaillancourt B."/>
            <person name="Sakai H."/>
            <person name="Lee S.S."/>
            <person name="Kim J."/>
            <person name="Numa H."/>
            <person name="Itoh T."/>
            <person name="Buell C.R."/>
            <person name="Matsumoto T."/>
        </authorList>
    </citation>
    <scope>NUCLEOTIDE SEQUENCE [LARGE SCALE GENOMIC DNA]</scope>
    <source>
        <strain evidence="3">cv. Nipponbare</strain>
    </source>
</reference>
<proteinExistence type="predicted"/>
<reference evidence="3" key="1">
    <citation type="journal article" date="2005" name="Nature">
        <title>The map-based sequence of the rice genome.</title>
        <authorList>
            <consortium name="International rice genome sequencing project (IRGSP)"/>
            <person name="Matsumoto T."/>
            <person name="Wu J."/>
            <person name="Kanamori H."/>
            <person name="Katayose Y."/>
            <person name="Fujisawa M."/>
            <person name="Namiki N."/>
            <person name="Mizuno H."/>
            <person name="Yamamoto K."/>
            <person name="Antonio B.A."/>
            <person name="Baba T."/>
            <person name="Sakata K."/>
            <person name="Nagamura Y."/>
            <person name="Aoki H."/>
            <person name="Arikawa K."/>
            <person name="Arita K."/>
            <person name="Bito T."/>
            <person name="Chiden Y."/>
            <person name="Fujitsuka N."/>
            <person name="Fukunaka R."/>
            <person name="Hamada M."/>
            <person name="Harada C."/>
            <person name="Hayashi A."/>
            <person name="Hijishita S."/>
            <person name="Honda M."/>
            <person name="Hosokawa S."/>
            <person name="Ichikawa Y."/>
            <person name="Idonuma A."/>
            <person name="Iijima M."/>
            <person name="Ikeda M."/>
            <person name="Ikeno M."/>
            <person name="Ito K."/>
            <person name="Ito S."/>
            <person name="Ito T."/>
            <person name="Ito Y."/>
            <person name="Ito Y."/>
            <person name="Iwabuchi A."/>
            <person name="Kamiya K."/>
            <person name="Karasawa W."/>
            <person name="Kurita K."/>
            <person name="Katagiri S."/>
            <person name="Kikuta A."/>
            <person name="Kobayashi H."/>
            <person name="Kobayashi N."/>
            <person name="Machita K."/>
            <person name="Maehara T."/>
            <person name="Masukawa M."/>
            <person name="Mizubayashi T."/>
            <person name="Mukai Y."/>
            <person name="Nagasaki H."/>
            <person name="Nagata Y."/>
            <person name="Naito S."/>
            <person name="Nakashima M."/>
            <person name="Nakama Y."/>
            <person name="Nakamichi Y."/>
            <person name="Nakamura M."/>
            <person name="Meguro A."/>
            <person name="Negishi M."/>
            <person name="Ohta I."/>
            <person name="Ohta T."/>
            <person name="Okamoto M."/>
            <person name="Ono N."/>
            <person name="Saji S."/>
            <person name="Sakaguchi M."/>
            <person name="Sakai K."/>
            <person name="Shibata M."/>
            <person name="Shimokawa T."/>
            <person name="Song J."/>
            <person name="Takazaki Y."/>
            <person name="Terasawa K."/>
            <person name="Tsugane M."/>
            <person name="Tsuji K."/>
            <person name="Ueda S."/>
            <person name="Waki K."/>
            <person name="Yamagata H."/>
            <person name="Yamamoto M."/>
            <person name="Yamamoto S."/>
            <person name="Yamane H."/>
            <person name="Yoshiki S."/>
            <person name="Yoshihara R."/>
            <person name="Yukawa K."/>
            <person name="Zhong H."/>
            <person name="Yano M."/>
            <person name="Yuan Q."/>
            <person name="Ouyang S."/>
            <person name="Liu J."/>
            <person name="Jones K.M."/>
            <person name="Gansberger K."/>
            <person name="Moffat K."/>
            <person name="Hill J."/>
            <person name="Bera J."/>
            <person name="Fadrosh D."/>
            <person name="Jin S."/>
            <person name="Johri S."/>
            <person name="Kim M."/>
            <person name="Overton L."/>
            <person name="Reardon M."/>
            <person name="Tsitrin T."/>
            <person name="Vuong H."/>
            <person name="Weaver B."/>
            <person name="Ciecko A."/>
            <person name="Tallon L."/>
            <person name="Jackson J."/>
            <person name="Pai G."/>
            <person name="Aken S.V."/>
            <person name="Utterback T."/>
            <person name="Reidmuller S."/>
            <person name="Feldblyum T."/>
            <person name="Hsiao J."/>
            <person name="Zismann V."/>
            <person name="Iobst S."/>
            <person name="de Vazeille A.R."/>
            <person name="Buell C.R."/>
            <person name="Ying K."/>
            <person name="Li Y."/>
            <person name="Lu T."/>
            <person name="Huang Y."/>
            <person name="Zhao Q."/>
            <person name="Feng Q."/>
            <person name="Zhang L."/>
            <person name="Zhu J."/>
            <person name="Weng Q."/>
            <person name="Mu J."/>
            <person name="Lu Y."/>
            <person name="Fan D."/>
            <person name="Liu Y."/>
            <person name="Guan J."/>
            <person name="Zhang Y."/>
            <person name="Yu S."/>
            <person name="Liu X."/>
            <person name="Zhang Y."/>
            <person name="Hong G."/>
            <person name="Han B."/>
            <person name="Choisne N."/>
            <person name="Demange N."/>
            <person name="Orjeda G."/>
            <person name="Samain S."/>
            <person name="Cattolico L."/>
            <person name="Pelletier E."/>
            <person name="Couloux A."/>
            <person name="Segurens B."/>
            <person name="Wincker P."/>
            <person name="D'Hont A."/>
            <person name="Scarpelli C."/>
            <person name="Weissenbach J."/>
            <person name="Salanoubat M."/>
            <person name="Quetier F."/>
            <person name="Yu Y."/>
            <person name="Kim H.R."/>
            <person name="Rambo T."/>
            <person name="Currie J."/>
            <person name="Collura K."/>
            <person name="Luo M."/>
            <person name="Yang T."/>
            <person name="Ammiraju J.S.S."/>
            <person name="Engler F."/>
            <person name="Soderlund C."/>
            <person name="Wing R.A."/>
            <person name="Palmer L.E."/>
            <person name="de la Bastide M."/>
            <person name="Spiegel L."/>
            <person name="Nascimento L."/>
            <person name="Zutavern T."/>
            <person name="O'Shaughnessy A."/>
            <person name="Dike S."/>
            <person name="Dedhia N."/>
            <person name="Preston R."/>
            <person name="Balija V."/>
            <person name="McCombie W.R."/>
            <person name="Chow T."/>
            <person name="Chen H."/>
            <person name="Chung M."/>
            <person name="Chen C."/>
            <person name="Shaw J."/>
            <person name="Wu H."/>
            <person name="Hsiao K."/>
            <person name="Chao Y."/>
            <person name="Chu M."/>
            <person name="Cheng C."/>
            <person name="Hour A."/>
            <person name="Lee P."/>
            <person name="Lin S."/>
            <person name="Lin Y."/>
            <person name="Liou J."/>
            <person name="Liu S."/>
            <person name="Hsing Y."/>
            <person name="Raghuvanshi S."/>
            <person name="Mohanty A."/>
            <person name="Bharti A.K."/>
            <person name="Gaur A."/>
            <person name="Gupta V."/>
            <person name="Kumar D."/>
            <person name="Ravi V."/>
            <person name="Vij S."/>
            <person name="Kapur A."/>
            <person name="Khurana P."/>
            <person name="Khurana P."/>
            <person name="Khurana J.P."/>
            <person name="Tyagi A.K."/>
            <person name="Gaikwad K."/>
            <person name="Singh A."/>
            <person name="Dalal V."/>
            <person name="Srivastava S."/>
            <person name="Dixit A."/>
            <person name="Pal A.K."/>
            <person name="Ghazi I.A."/>
            <person name="Yadav M."/>
            <person name="Pandit A."/>
            <person name="Bhargava A."/>
            <person name="Sureshbabu K."/>
            <person name="Batra K."/>
            <person name="Sharma T.R."/>
            <person name="Mohapatra T."/>
            <person name="Singh N.K."/>
            <person name="Messing J."/>
            <person name="Nelson A.B."/>
            <person name="Fuks G."/>
            <person name="Kavchok S."/>
            <person name="Keizer G."/>
            <person name="Linton E."/>
            <person name="Llaca V."/>
            <person name="Song R."/>
            <person name="Tanyolac B."/>
            <person name="Young S."/>
            <person name="Ho-Il K."/>
            <person name="Hahn J.H."/>
            <person name="Sangsakoo G."/>
            <person name="Vanavichit A."/>
            <person name="de Mattos Luiz.A.T."/>
            <person name="Zimmer P.D."/>
            <person name="Malone G."/>
            <person name="Dellagostin O."/>
            <person name="de Oliveira A.C."/>
            <person name="Bevan M."/>
            <person name="Bancroft I."/>
            <person name="Minx P."/>
            <person name="Cordum H."/>
            <person name="Wilson R."/>
            <person name="Cheng Z."/>
            <person name="Jin W."/>
            <person name="Jiang J."/>
            <person name="Leong S.A."/>
            <person name="Iwama H."/>
            <person name="Gojobori T."/>
            <person name="Itoh T."/>
            <person name="Niimura Y."/>
            <person name="Fujii Y."/>
            <person name="Habara T."/>
            <person name="Sakai H."/>
            <person name="Sato Y."/>
            <person name="Wilson G."/>
            <person name="Kumar K."/>
            <person name="McCouch S."/>
            <person name="Juretic N."/>
            <person name="Hoen D."/>
            <person name="Wright S."/>
            <person name="Bruskiewich R."/>
            <person name="Bureau T."/>
            <person name="Miyao A."/>
            <person name="Hirochika H."/>
            <person name="Nishikawa T."/>
            <person name="Kadowaki K."/>
            <person name="Sugiura M."/>
            <person name="Burr B."/>
            <person name="Sasaki T."/>
        </authorList>
    </citation>
    <scope>NUCLEOTIDE SEQUENCE [LARGE SCALE GENOMIC DNA]</scope>
    <source>
        <strain evidence="3">cv. Nipponbare</strain>
    </source>
</reference>
<keyword evidence="1" id="KW-0812">Transmembrane</keyword>
<evidence type="ECO:0000313" key="2">
    <source>
        <dbReference type="EMBL" id="BAS86957.1"/>
    </source>
</evidence>
<dbReference type="AlphaFoldDB" id="A0A0P0W4H3"/>
<sequence>MLVAALVEQVGVDGHGVGRRVPLLAVAAHGARPEQVVPLRTPDWDGVLRAPAALVPELDHGLLAAAAALGFVVQAIGMVLKVYLDGVVLEEGMIESWLV</sequence>
<name>A0A0P0W4H3_ORYSJ</name>
<keyword evidence="1" id="KW-0472">Membrane</keyword>
<organism evidence="2 3">
    <name type="scientific">Oryza sativa subsp. japonica</name>
    <name type="common">Rice</name>
    <dbReference type="NCBI Taxonomy" id="39947"/>
    <lineage>
        <taxon>Eukaryota</taxon>
        <taxon>Viridiplantae</taxon>
        <taxon>Streptophyta</taxon>
        <taxon>Embryophyta</taxon>
        <taxon>Tracheophyta</taxon>
        <taxon>Spermatophyta</taxon>
        <taxon>Magnoliopsida</taxon>
        <taxon>Liliopsida</taxon>
        <taxon>Poales</taxon>
        <taxon>Poaceae</taxon>
        <taxon>BOP clade</taxon>
        <taxon>Oryzoideae</taxon>
        <taxon>Oryzeae</taxon>
        <taxon>Oryzinae</taxon>
        <taxon>Oryza</taxon>
        <taxon>Oryza sativa</taxon>
    </lineage>
</organism>
<feature type="transmembrane region" description="Helical" evidence="1">
    <location>
        <begin position="62"/>
        <end position="84"/>
    </location>
</feature>
<keyword evidence="1" id="KW-1133">Transmembrane helix</keyword>
<evidence type="ECO:0000313" key="3">
    <source>
        <dbReference type="Proteomes" id="UP000059680"/>
    </source>
</evidence>
<evidence type="ECO:0000256" key="1">
    <source>
        <dbReference type="SAM" id="Phobius"/>
    </source>
</evidence>
<dbReference type="PaxDb" id="39947-A0A0P0W4H3"/>
<dbReference type="Gramene" id="Os03t0807150-00">
    <property type="protein sequence ID" value="Os03t0807150-00"/>
    <property type="gene ID" value="Os03g0807150"/>
</dbReference>
<protein>
    <submittedName>
        <fullName evidence="2">Os03g0807150 protein</fullName>
    </submittedName>
</protein>
<keyword evidence="3" id="KW-1185">Reference proteome</keyword>
<dbReference type="Proteomes" id="UP000059680">
    <property type="component" value="Chromosome 3"/>
</dbReference>
<gene>
    <name evidence="2" type="ordered locus">Os03g0807150</name>
    <name evidence="2" type="ORF">OSNPB_030807150</name>
</gene>